<evidence type="ECO:0000313" key="3">
    <source>
        <dbReference type="Proteomes" id="UP000252254"/>
    </source>
</evidence>
<organism evidence="2 3">
    <name type="scientific">Paraliobacillus ryukyuensis</name>
    <dbReference type="NCBI Taxonomy" id="200904"/>
    <lineage>
        <taxon>Bacteria</taxon>
        <taxon>Bacillati</taxon>
        <taxon>Bacillota</taxon>
        <taxon>Bacilli</taxon>
        <taxon>Bacillales</taxon>
        <taxon>Bacillaceae</taxon>
        <taxon>Paraliobacillus</taxon>
    </lineage>
</organism>
<feature type="transmembrane region" description="Helical" evidence="1">
    <location>
        <begin position="58"/>
        <end position="77"/>
    </location>
</feature>
<evidence type="ECO:0000256" key="1">
    <source>
        <dbReference type="SAM" id="Phobius"/>
    </source>
</evidence>
<keyword evidence="3" id="KW-1185">Reference proteome</keyword>
<gene>
    <name evidence="2" type="ORF">DES48_11626</name>
</gene>
<dbReference type="Proteomes" id="UP000252254">
    <property type="component" value="Unassembled WGS sequence"/>
</dbReference>
<name>A0A366DPS9_9BACI</name>
<accession>A0A366DPS9</accession>
<keyword evidence="1" id="KW-1133">Transmembrane helix</keyword>
<comment type="caution">
    <text evidence="2">The sequence shown here is derived from an EMBL/GenBank/DDBJ whole genome shotgun (WGS) entry which is preliminary data.</text>
</comment>
<dbReference type="EMBL" id="QNRI01000016">
    <property type="protein sequence ID" value="RBO92100.1"/>
    <property type="molecule type" value="Genomic_DNA"/>
</dbReference>
<proteinExistence type="predicted"/>
<reference evidence="2 3" key="1">
    <citation type="submission" date="2018-06" db="EMBL/GenBank/DDBJ databases">
        <title>Genomic Encyclopedia of Type Strains, Phase IV (KMG-IV): sequencing the most valuable type-strain genomes for metagenomic binning, comparative biology and taxonomic classification.</title>
        <authorList>
            <person name="Goeker M."/>
        </authorList>
    </citation>
    <scope>NUCLEOTIDE SEQUENCE [LARGE SCALE GENOMIC DNA]</scope>
    <source>
        <strain evidence="2 3">DSM 15140</strain>
    </source>
</reference>
<protein>
    <submittedName>
        <fullName evidence="2">Uncharacterized protein</fullName>
    </submittedName>
</protein>
<sequence length="84" mass="9691">MIRTNTHEGLCPLSHLYYNTSSIKNNMKRIQLTDMLVFILMATLLLDIDFNETKPLEWIALIVSSVWLVIFIIKILLPTNKKGS</sequence>
<evidence type="ECO:0000313" key="2">
    <source>
        <dbReference type="EMBL" id="RBO92100.1"/>
    </source>
</evidence>
<keyword evidence="1" id="KW-0812">Transmembrane</keyword>
<feature type="transmembrane region" description="Helical" evidence="1">
    <location>
        <begin position="30"/>
        <end position="46"/>
    </location>
</feature>
<dbReference type="AlphaFoldDB" id="A0A366DPS9"/>
<keyword evidence="1" id="KW-0472">Membrane</keyword>